<evidence type="ECO:0000313" key="5">
    <source>
        <dbReference type="EMBL" id="OMJ80996.1"/>
    </source>
</evidence>
<dbReference type="PANTHER" id="PTHR24020">
    <property type="entry name" value="COLLAGEN ALPHA"/>
    <property type="match status" value="1"/>
</dbReference>
<dbReference type="GO" id="GO:0031640">
    <property type="term" value="P:killing of cells of another organism"/>
    <property type="evidence" value="ECO:0007669"/>
    <property type="project" value="UniProtKB-KW"/>
</dbReference>
<dbReference type="PROSITE" id="PS50234">
    <property type="entry name" value="VWFA"/>
    <property type="match status" value="1"/>
</dbReference>
<protein>
    <recommendedName>
        <fullName evidence="4">VWFA domain-containing protein</fullName>
    </recommendedName>
</protein>
<dbReference type="Gene3D" id="3.40.50.410">
    <property type="entry name" value="von Willebrand factor, type A domain"/>
    <property type="match status" value="1"/>
</dbReference>
<dbReference type="SUPFAM" id="SSF53955">
    <property type="entry name" value="Lysozyme-like"/>
    <property type="match status" value="1"/>
</dbReference>
<dbReference type="Pfam" id="PF16754">
    <property type="entry name" value="Pesticin"/>
    <property type="match status" value="1"/>
</dbReference>
<keyword evidence="3" id="KW-0732">Signal</keyword>
<dbReference type="InterPro" id="IPR050525">
    <property type="entry name" value="ECM_Assembly_Org"/>
</dbReference>
<keyword evidence="1" id="KW-0929">Antimicrobial</keyword>
<evidence type="ECO:0000256" key="2">
    <source>
        <dbReference type="ARBA" id="ARBA00022638"/>
    </source>
</evidence>
<dbReference type="InterPro" id="IPR023346">
    <property type="entry name" value="Lysozyme-like_dom_sf"/>
</dbReference>
<feature type="domain" description="VWFA" evidence="4">
    <location>
        <begin position="256"/>
        <end position="431"/>
    </location>
</feature>
<dbReference type="PANTHER" id="PTHR24020:SF84">
    <property type="entry name" value="VWFA DOMAIN-CONTAINING PROTEIN"/>
    <property type="match status" value="1"/>
</dbReference>
<keyword evidence="2" id="KW-0081">Bacteriolytic enzyme</keyword>
<reference evidence="5 6" key="1">
    <citation type="submission" date="2016-11" db="EMBL/GenBank/DDBJ databases">
        <title>The macronuclear genome of Stentor coeruleus: a giant cell with tiny introns.</title>
        <authorList>
            <person name="Slabodnick M."/>
            <person name="Ruby J.G."/>
            <person name="Reiff S.B."/>
            <person name="Swart E.C."/>
            <person name="Gosai S."/>
            <person name="Prabakaran S."/>
            <person name="Witkowska E."/>
            <person name="Larue G.E."/>
            <person name="Fisher S."/>
            <person name="Freeman R.M."/>
            <person name="Gunawardena J."/>
            <person name="Chu W."/>
            <person name="Stover N.A."/>
            <person name="Gregory B.D."/>
            <person name="Nowacki M."/>
            <person name="Derisi J."/>
            <person name="Roy S.W."/>
            <person name="Marshall W.F."/>
            <person name="Sood P."/>
        </authorList>
    </citation>
    <scope>NUCLEOTIDE SEQUENCE [LARGE SCALE GENOMIC DNA]</scope>
    <source>
        <strain evidence="5">WM001</strain>
    </source>
</reference>
<dbReference type="InterPro" id="IPR002035">
    <property type="entry name" value="VWF_A"/>
</dbReference>
<dbReference type="EMBL" id="MPUH01000399">
    <property type="protein sequence ID" value="OMJ80996.1"/>
    <property type="molecule type" value="Genomic_DNA"/>
</dbReference>
<keyword evidence="6" id="KW-1185">Reference proteome</keyword>
<dbReference type="InterPro" id="IPR031922">
    <property type="entry name" value="Pesticin_C"/>
</dbReference>
<dbReference type="GO" id="GO:0042742">
    <property type="term" value="P:defense response to bacterium"/>
    <property type="evidence" value="ECO:0007669"/>
    <property type="project" value="UniProtKB-KW"/>
</dbReference>
<dbReference type="AlphaFoldDB" id="A0A1R2BW85"/>
<dbReference type="Gene3D" id="1.10.530.40">
    <property type="match status" value="1"/>
</dbReference>
<name>A0A1R2BW85_9CILI</name>
<dbReference type="SMART" id="SM00327">
    <property type="entry name" value="VWA"/>
    <property type="match status" value="1"/>
</dbReference>
<dbReference type="OrthoDB" id="10256829at2759"/>
<proteinExistence type="predicted"/>
<sequence>MVVQFFYFLLVSVFSETNRWNQCNGQYFTNCLEYSPYVYPEGQKDSEKCVRSWTGGLKNQDSTLFSHEFIYYHEVLCLCGYVPAKISNDECVPIENSSTTVGIGVDLGNMNSETLVSDYGVSKEFSQQLSPYCGLSGTDAIKYLQNNPLTLTLDQATRISEGAFNSKYNYTANLIEKKCSYSFQELSYAQRTAIFSMVYQGALKFPSTASGHICNKDWKSLINYLRDPNKSYKCRRRDESDIIAVDLQSCTNPYSDICFIVDESGSISGSDYNLSKTFLKDFISGTMIGIKETQFAIVRFSSPTICEVYFNTYTENDKLIDYINSIIKIDESTNTNYAIDYAREYVFKNSSGARDPELGYGRVAIVITDGNSNVPNLTADAALRLRNAGITIYAIGVGSATYSELLNIAGTSNNVFTPQTYQDLINILINVKKTACSTPGQSTVNSEIKVQLTEGWLIIVILNH</sequence>
<evidence type="ECO:0000259" key="4">
    <source>
        <dbReference type="PROSITE" id="PS50234"/>
    </source>
</evidence>
<dbReference type="Proteomes" id="UP000187209">
    <property type="component" value="Unassembled WGS sequence"/>
</dbReference>
<feature type="signal peptide" evidence="3">
    <location>
        <begin position="1"/>
        <end position="15"/>
    </location>
</feature>
<accession>A0A1R2BW85</accession>
<dbReference type="InterPro" id="IPR023347">
    <property type="entry name" value="Lysozyme_dom_sf"/>
</dbReference>
<organism evidence="5 6">
    <name type="scientific">Stentor coeruleus</name>
    <dbReference type="NCBI Taxonomy" id="5963"/>
    <lineage>
        <taxon>Eukaryota</taxon>
        <taxon>Sar</taxon>
        <taxon>Alveolata</taxon>
        <taxon>Ciliophora</taxon>
        <taxon>Postciliodesmatophora</taxon>
        <taxon>Heterotrichea</taxon>
        <taxon>Heterotrichida</taxon>
        <taxon>Stentoridae</taxon>
        <taxon>Stentor</taxon>
    </lineage>
</organism>
<feature type="chain" id="PRO_5012525991" description="VWFA domain-containing protein" evidence="3">
    <location>
        <begin position="16"/>
        <end position="464"/>
    </location>
</feature>
<dbReference type="Pfam" id="PF00092">
    <property type="entry name" value="VWA"/>
    <property type="match status" value="1"/>
</dbReference>
<dbReference type="SUPFAM" id="SSF53300">
    <property type="entry name" value="vWA-like"/>
    <property type="match status" value="1"/>
</dbReference>
<comment type="caution">
    <text evidence="5">The sequence shown here is derived from an EMBL/GenBank/DDBJ whole genome shotgun (WGS) entry which is preliminary data.</text>
</comment>
<dbReference type="PRINTS" id="PR00453">
    <property type="entry name" value="VWFADOMAIN"/>
</dbReference>
<evidence type="ECO:0000313" key="6">
    <source>
        <dbReference type="Proteomes" id="UP000187209"/>
    </source>
</evidence>
<gene>
    <name evidence="5" type="ORF">SteCoe_18655</name>
</gene>
<evidence type="ECO:0000256" key="3">
    <source>
        <dbReference type="SAM" id="SignalP"/>
    </source>
</evidence>
<dbReference type="GO" id="GO:0003796">
    <property type="term" value="F:lysozyme activity"/>
    <property type="evidence" value="ECO:0007669"/>
    <property type="project" value="InterPro"/>
</dbReference>
<evidence type="ECO:0000256" key="1">
    <source>
        <dbReference type="ARBA" id="ARBA00022529"/>
    </source>
</evidence>
<dbReference type="CDD" id="cd01450">
    <property type="entry name" value="vWFA_subfamily_ECM"/>
    <property type="match status" value="1"/>
</dbReference>
<dbReference type="InterPro" id="IPR036465">
    <property type="entry name" value="vWFA_dom_sf"/>
</dbReference>